<feature type="domain" description="S-locus receptor kinase C-terminal" evidence="1">
    <location>
        <begin position="36"/>
        <end position="81"/>
    </location>
</feature>
<evidence type="ECO:0000259" key="1">
    <source>
        <dbReference type="Pfam" id="PF11883"/>
    </source>
</evidence>
<evidence type="ECO:0000313" key="2">
    <source>
        <dbReference type="EMBL" id="KAL1195006.1"/>
    </source>
</evidence>
<sequence length="81" mass="8889">MVEEEVLRCIQIGLVCVQENVEDRPTTEAVALMLATTTMEIPQPEKPNYFYAKFLGGTASEPTITQSSTINQVTLSAINGR</sequence>
<organism evidence="2 3">
    <name type="scientific">Cardamine amara subsp. amara</name>
    <dbReference type="NCBI Taxonomy" id="228776"/>
    <lineage>
        <taxon>Eukaryota</taxon>
        <taxon>Viridiplantae</taxon>
        <taxon>Streptophyta</taxon>
        <taxon>Embryophyta</taxon>
        <taxon>Tracheophyta</taxon>
        <taxon>Spermatophyta</taxon>
        <taxon>Magnoliopsida</taxon>
        <taxon>eudicotyledons</taxon>
        <taxon>Gunneridae</taxon>
        <taxon>Pentapetalae</taxon>
        <taxon>rosids</taxon>
        <taxon>malvids</taxon>
        <taxon>Brassicales</taxon>
        <taxon>Brassicaceae</taxon>
        <taxon>Cardamineae</taxon>
        <taxon>Cardamine</taxon>
    </lineage>
</organism>
<comment type="caution">
    <text evidence="2">The sequence shown here is derived from an EMBL/GenBank/DDBJ whole genome shotgun (WGS) entry which is preliminary data.</text>
</comment>
<dbReference type="PANTHER" id="PTHR27006:SF606">
    <property type="entry name" value="INTERLEUKIN-1 RECEPTOR-ASSOCIATED KINASE 4"/>
    <property type="match status" value="1"/>
</dbReference>
<proteinExistence type="predicted"/>
<keyword evidence="3" id="KW-1185">Reference proteome</keyword>
<dbReference type="Pfam" id="PF11883">
    <property type="entry name" value="DUF3403"/>
    <property type="match status" value="1"/>
</dbReference>
<accession>A0ABD0ZLU5</accession>
<protein>
    <submittedName>
        <fullName evidence="2">G-type lectin S-receptor-like serine/threonine-protein kinase SRK</fullName>
    </submittedName>
</protein>
<dbReference type="InterPro" id="IPR021820">
    <property type="entry name" value="S-locus_recpt_kinase_C"/>
</dbReference>
<dbReference type="EMBL" id="JBANAX010000737">
    <property type="protein sequence ID" value="KAL1195006.1"/>
    <property type="molecule type" value="Genomic_DNA"/>
</dbReference>
<gene>
    <name evidence="2" type="ORF">V5N11_031098</name>
</gene>
<dbReference type="Proteomes" id="UP001558713">
    <property type="component" value="Unassembled WGS sequence"/>
</dbReference>
<dbReference type="AlphaFoldDB" id="A0ABD0ZLU5"/>
<evidence type="ECO:0000313" key="3">
    <source>
        <dbReference type="Proteomes" id="UP001558713"/>
    </source>
</evidence>
<reference evidence="2 3" key="1">
    <citation type="submission" date="2024-04" db="EMBL/GenBank/DDBJ databases">
        <title>Genome assembly C_amara_ONT_v2.</title>
        <authorList>
            <person name="Yant L."/>
            <person name="Moore C."/>
            <person name="Slenker M."/>
        </authorList>
    </citation>
    <scope>NUCLEOTIDE SEQUENCE [LARGE SCALE GENOMIC DNA]</scope>
    <source>
        <tissue evidence="2">Leaf</tissue>
    </source>
</reference>
<dbReference type="PANTHER" id="PTHR27006">
    <property type="entry name" value="PROMASTIGOTE SURFACE ANTIGEN PROTEIN PSA"/>
    <property type="match status" value="1"/>
</dbReference>
<name>A0ABD0ZLU5_CARAN</name>